<comment type="caution">
    <text evidence="1">The sequence shown here is derived from an EMBL/GenBank/DDBJ whole genome shotgun (WGS) entry which is preliminary data.</text>
</comment>
<dbReference type="Pfam" id="PF06293">
    <property type="entry name" value="Kdo"/>
    <property type="match status" value="1"/>
</dbReference>
<dbReference type="InterPro" id="IPR011009">
    <property type="entry name" value="Kinase-like_dom_sf"/>
</dbReference>
<dbReference type="EMBL" id="JAKOGG010000005">
    <property type="protein sequence ID" value="MCS4556774.1"/>
    <property type="molecule type" value="Genomic_DNA"/>
</dbReference>
<gene>
    <name evidence="1" type="ORF">L9G74_10000</name>
</gene>
<dbReference type="Gene3D" id="1.10.510.10">
    <property type="entry name" value="Transferase(Phosphotransferase) domain 1"/>
    <property type="match status" value="1"/>
</dbReference>
<evidence type="ECO:0000313" key="1">
    <source>
        <dbReference type="EMBL" id="MCS4556774.1"/>
    </source>
</evidence>
<dbReference type="Proteomes" id="UP001201549">
    <property type="component" value="Unassembled WGS sequence"/>
</dbReference>
<evidence type="ECO:0000313" key="2">
    <source>
        <dbReference type="Proteomes" id="UP001201549"/>
    </source>
</evidence>
<dbReference type="SUPFAM" id="SSF56112">
    <property type="entry name" value="Protein kinase-like (PK-like)"/>
    <property type="match status" value="1"/>
</dbReference>
<dbReference type="RefSeq" id="WP_238896164.1">
    <property type="nucleotide sequence ID" value="NZ_JAKOGG010000005.1"/>
</dbReference>
<organism evidence="1 2">
    <name type="scientific">Shewanella electrica</name>
    <dbReference type="NCBI Taxonomy" id="515560"/>
    <lineage>
        <taxon>Bacteria</taxon>
        <taxon>Pseudomonadati</taxon>
        <taxon>Pseudomonadota</taxon>
        <taxon>Gammaproteobacteria</taxon>
        <taxon>Alteromonadales</taxon>
        <taxon>Shewanellaceae</taxon>
        <taxon>Shewanella</taxon>
    </lineage>
</organism>
<protein>
    <submittedName>
        <fullName evidence="1">Phosphotransferase</fullName>
    </submittedName>
</protein>
<reference evidence="2" key="1">
    <citation type="submission" date="2023-07" db="EMBL/GenBank/DDBJ databases">
        <title>Shewanella mangrovi sp. nov., an acetaldehyde- degrading bacterium isolated from mangrove sediment.</title>
        <authorList>
            <person name="Liu Y."/>
        </authorList>
    </citation>
    <scope>NUCLEOTIDE SEQUENCE [LARGE SCALE GENOMIC DNA]</scope>
    <source>
        <strain evidence="2">C32</strain>
    </source>
</reference>
<accession>A0ABT2FNJ4</accession>
<sequence length="246" mass="28936">MDISLQQKIEQLLVEHRGERIISFDFSGRKYWLKQPEQLHGRMRLLKAHPESSFEQEKHCLQRLAQQHAPVPKIVFEQQGCLVLEDVGPTLKQWIARRDISIAMRRQILLDSAEALANLHQLGLAHGRPALRDISWQHGQIKFIDFEATATGKGLPYQHMRDLLVYMHSLYRYLGPKNALIAEVIAKYRQCGGEHIWQQCRTFLSSWQWLYYLLKPLRHRGGSDIKPIFWLLHHFRQAPKDLYLFA</sequence>
<proteinExistence type="predicted"/>
<name>A0ABT2FNJ4_9GAMM</name>
<keyword evidence="2" id="KW-1185">Reference proteome</keyword>